<proteinExistence type="predicted"/>
<keyword evidence="4" id="KW-1185">Reference proteome</keyword>
<gene>
    <name evidence="3" type="ORF">EJB05_44406</name>
</gene>
<evidence type="ECO:0000313" key="3">
    <source>
        <dbReference type="EMBL" id="TVU10853.1"/>
    </source>
</evidence>
<name>A0A5J9THK9_9POAL</name>
<feature type="domain" description="Transposase MuDR plant" evidence="2">
    <location>
        <begin position="69"/>
        <end position="106"/>
    </location>
</feature>
<dbReference type="Pfam" id="PF03108">
    <property type="entry name" value="DBD_Tnp_Mut"/>
    <property type="match status" value="1"/>
</dbReference>
<evidence type="ECO:0000256" key="1">
    <source>
        <dbReference type="SAM" id="MobiDB-lite"/>
    </source>
</evidence>
<evidence type="ECO:0000313" key="4">
    <source>
        <dbReference type="Proteomes" id="UP000324897"/>
    </source>
</evidence>
<dbReference type="OrthoDB" id="1932754at2759"/>
<dbReference type="InterPro" id="IPR004332">
    <property type="entry name" value="Transposase_MuDR"/>
</dbReference>
<organism evidence="3 4">
    <name type="scientific">Eragrostis curvula</name>
    <name type="common">weeping love grass</name>
    <dbReference type="NCBI Taxonomy" id="38414"/>
    <lineage>
        <taxon>Eukaryota</taxon>
        <taxon>Viridiplantae</taxon>
        <taxon>Streptophyta</taxon>
        <taxon>Embryophyta</taxon>
        <taxon>Tracheophyta</taxon>
        <taxon>Spermatophyta</taxon>
        <taxon>Magnoliopsida</taxon>
        <taxon>Liliopsida</taxon>
        <taxon>Poales</taxon>
        <taxon>Poaceae</taxon>
        <taxon>PACMAD clade</taxon>
        <taxon>Chloridoideae</taxon>
        <taxon>Eragrostideae</taxon>
        <taxon>Eragrostidinae</taxon>
        <taxon>Eragrostis</taxon>
    </lineage>
</organism>
<feature type="non-terminal residue" evidence="3">
    <location>
        <position position="167"/>
    </location>
</feature>
<accession>A0A5J9THK9</accession>
<reference evidence="3 4" key="1">
    <citation type="journal article" date="2019" name="Sci. Rep.">
        <title>A high-quality genome of Eragrostis curvula grass provides insights into Poaceae evolution and supports new strategies to enhance forage quality.</title>
        <authorList>
            <person name="Carballo J."/>
            <person name="Santos B.A.C.M."/>
            <person name="Zappacosta D."/>
            <person name="Garbus I."/>
            <person name="Selva J.P."/>
            <person name="Gallo C.A."/>
            <person name="Diaz A."/>
            <person name="Albertini E."/>
            <person name="Caccamo M."/>
            <person name="Echenique V."/>
        </authorList>
    </citation>
    <scope>NUCLEOTIDE SEQUENCE [LARGE SCALE GENOMIC DNA]</scope>
    <source>
        <strain evidence="4">cv. Victoria</strain>
        <tissue evidence="3">Leaf</tissue>
    </source>
</reference>
<feature type="region of interest" description="Disordered" evidence="1">
    <location>
        <begin position="23"/>
        <end position="55"/>
    </location>
</feature>
<dbReference type="EMBL" id="RWGY01000039">
    <property type="protein sequence ID" value="TVU10853.1"/>
    <property type="molecule type" value="Genomic_DNA"/>
</dbReference>
<protein>
    <recommendedName>
        <fullName evidence="2">Transposase MuDR plant domain-containing protein</fullName>
    </recommendedName>
</protein>
<dbReference type="Gramene" id="TVU10853">
    <property type="protein sequence ID" value="TVU10853"/>
    <property type="gene ID" value="EJB05_44406"/>
</dbReference>
<comment type="caution">
    <text evidence="3">The sequence shown here is derived from an EMBL/GenBank/DDBJ whole genome shotgun (WGS) entry which is preliminary data.</text>
</comment>
<dbReference type="AlphaFoldDB" id="A0A5J9THK9"/>
<feature type="non-terminal residue" evidence="3">
    <location>
        <position position="1"/>
    </location>
</feature>
<dbReference type="Proteomes" id="UP000324897">
    <property type="component" value="Chromosome 3"/>
</dbReference>
<evidence type="ECO:0000259" key="2">
    <source>
        <dbReference type="Pfam" id="PF03108"/>
    </source>
</evidence>
<sequence length="167" mass="18596">MLMRKACTLTDSLVAMSDSSYDTDLAASSDSDIDPSDVEYDPDDDMMDEDDDDDGIPPFSYDVDDPCIDVGVVFPDVKQCKEAVTHHAIINNHAFRHTRSDSDKFRAVKISGPKHTCGSVNQFGDFMATDSWVAARAVEFLKDDPDMGASELQLEPKKKYKIKVPYM</sequence>
<feature type="compositionally biased region" description="Acidic residues" evidence="1">
    <location>
        <begin position="31"/>
        <end position="55"/>
    </location>
</feature>